<dbReference type="EMBL" id="JAEUBE010000084">
    <property type="protein sequence ID" value="KAH3671094.1"/>
    <property type="molecule type" value="Genomic_DNA"/>
</dbReference>
<keyword evidence="3" id="KW-1185">Reference proteome</keyword>
<reference evidence="2" key="2">
    <citation type="submission" date="2021-01" db="EMBL/GenBank/DDBJ databases">
        <authorList>
            <person name="Schikora-Tamarit M.A."/>
        </authorList>
    </citation>
    <scope>NUCLEOTIDE SEQUENCE</scope>
    <source>
        <strain evidence="2">CBS6075</strain>
    </source>
</reference>
<reference evidence="2" key="1">
    <citation type="journal article" date="2021" name="Open Biol.">
        <title>Shared evolutionary footprints suggest mitochondrial oxidative damage underlies multiple complex I losses in fungi.</title>
        <authorList>
            <person name="Schikora-Tamarit M.A."/>
            <person name="Marcet-Houben M."/>
            <person name="Nosek J."/>
            <person name="Gabaldon T."/>
        </authorList>
    </citation>
    <scope>NUCLEOTIDE SEQUENCE</scope>
    <source>
        <strain evidence="2">CBS6075</strain>
    </source>
</reference>
<proteinExistence type="predicted"/>
<dbReference type="RefSeq" id="XP_046064462.1">
    <property type="nucleotide sequence ID" value="XM_046208940.1"/>
</dbReference>
<name>A0A9P8PGM9_9ASCO</name>
<evidence type="ECO:0000256" key="1">
    <source>
        <dbReference type="SAM" id="MobiDB-lite"/>
    </source>
</evidence>
<dbReference type="GeneID" id="70232773"/>
<sequence length="188" mass="20627">MISEFIHSSPGEPPKPQQPPGQSSRLHSGPAGHMVADWWSHRGHVTNNPVDLEVVCGFDLERGVEPKLERSRGRPVEQTLQGLLENRSGKSVTLDNRSSCVVDQAFHFGQTYLVVRAHKNVDGVSGKRSRAGEVVVEFAGFSKVLEHGSILLQIAMRSDWILQRGVDDATRAVCCRAAGEQHDTRSGL</sequence>
<accession>A0A9P8PGM9</accession>
<feature type="region of interest" description="Disordered" evidence="1">
    <location>
        <begin position="1"/>
        <end position="32"/>
    </location>
</feature>
<dbReference type="AlphaFoldDB" id="A0A9P8PGM9"/>
<dbReference type="Proteomes" id="UP000769157">
    <property type="component" value="Unassembled WGS sequence"/>
</dbReference>
<protein>
    <submittedName>
        <fullName evidence="2">Uncharacterized protein</fullName>
    </submittedName>
</protein>
<comment type="caution">
    <text evidence="2">The sequence shown here is derived from an EMBL/GenBank/DDBJ whole genome shotgun (WGS) entry which is preliminary data.</text>
</comment>
<organism evidence="2 3">
    <name type="scientific">Ogataea philodendri</name>
    <dbReference type="NCBI Taxonomy" id="1378263"/>
    <lineage>
        <taxon>Eukaryota</taxon>
        <taxon>Fungi</taxon>
        <taxon>Dikarya</taxon>
        <taxon>Ascomycota</taxon>
        <taxon>Saccharomycotina</taxon>
        <taxon>Pichiomycetes</taxon>
        <taxon>Pichiales</taxon>
        <taxon>Pichiaceae</taxon>
        <taxon>Ogataea</taxon>
    </lineage>
</organism>
<evidence type="ECO:0000313" key="2">
    <source>
        <dbReference type="EMBL" id="KAH3671094.1"/>
    </source>
</evidence>
<evidence type="ECO:0000313" key="3">
    <source>
        <dbReference type="Proteomes" id="UP000769157"/>
    </source>
</evidence>
<gene>
    <name evidence="2" type="ORF">OGAPHI_000805</name>
</gene>